<dbReference type="AlphaFoldDB" id="A0A5C6EV48"/>
<feature type="domain" description="Response regulatory" evidence="3">
    <location>
        <begin position="2"/>
        <end position="119"/>
    </location>
</feature>
<evidence type="ECO:0000313" key="4">
    <source>
        <dbReference type="EMBL" id="TWU51937.1"/>
    </source>
</evidence>
<dbReference type="EMBL" id="SJPX01000003">
    <property type="protein sequence ID" value="TWU51937.1"/>
    <property type="molecule type" value="Genomic_DNA"/>
</dbReference>
<dbReference type="InterPro" id="IPR050595">
    <property type="entry name" value="Bact_response_regulator"/>
</dbReference>
<feature type="modified residue" description="4-aspartylphosphate" evidence="2">
    <location>
        <position position="52"/>
    </location>
</feature>
<sequence>MRALVVDDSRAIRRIVGTMMRNLGYEVHEAEHGVDALEKLEQIETPDVLLIDWNMPVMNGIDLIKAVRAQDKYSDVAIMMVTTETEMERMAQAFIAGANEYVMKPFDEATITEKLQILGVGA</sequence>
<name>A0A5C6EV48_9BACT</name>
<dbReference type="GO" id="GO:0000160">
    <property type="term" value="P:phosphorelay signal transduction system"/>
    <property type="evidence" value="ECO:0007669"/>
    <property type="project" value="InterPro"/>
</dbReference>
<reference evidence="4 5" key="1">
    <citation type="submission" date="2019-02" db="EMBL/GenBank/DDBJ databases">
        <title>Deep-cultivation of Planctomycetes and their phenomic and genomic characterization uncovers novel biology.</title>
        <authorList>
            <person name="Wiegand S."/>
            <person name="Jogler M."/>
            <person name="Boedeker C."/>
            <person name="Pinto D."/>
            <person name="Vollmers J."/>
            <person name="Rivas-Marin E."/>
            <person name="Kohn T."/>
            <person name="Peeters S.H."/>
            <person name="Heuer A."/>
            <person name="Rast P."/>
            <person name="Oberbeckmann S."/>
            <person name="Bunk B."/>
            <person name="Jeske O."/>
            <person name="Meyerdierks A."/>
            <person name="Storesund J.E."/>
            <person name="Kallscheuer N."/>
            <person name="Luecker S."/>
            <person name="Lage O.M."/>
            <person name="Pohl T."/>
            <person name="Merkel B.J."/>
            <person name="Hornburger P."/>
            <person name="Mueller R.-W."/>
            <person name="Bruemmer F."/>
            <person name="Labrenz M."/>
            <person name="Spormann A.M."/>
            <person name="Op Den Camp H."/>
            <person name="Overmann J."/>
            <person name="Amann R."/>
            <person name="Jetten M.S.M."/>
            <person name="Mascher T."/>
            <person name="Medema M.H."/>
            <person name="Devos D.P."/>
            <person name="Kaster A.-K."/>
            <person name="Ovreas L."/>
            <person name="Rohde M."/>
            <person name="Galperin M.Y."/>
            <person name="Jogler C."/>
        </authorList>
    </citation>
    <scope>NUCLEOTIDE SEQUENCE [LARGE SCALE GENOMIC DNA]</scope>
    <source>
        <strain evidence="4 5">Poly59</strain>
    </source>
</reference>
<dbReference type="RefSeq" id="WP_146535182.1">
    <property type="nucleotide sequence ID" value="NZ_SJPX01000003.1"/>
</dbReference>
<dbReference type="PANTHER" id="PTHR44591:SF3">
    <property type="entry name" value="RESPONSE REGULATORY DOMAIN-CONTAINING PROTEIN"/>
    <property type="match status" value="1"/>
</dbReference>
<comment type="caution">
    <text evidence="4">The sequence shown here is derived from an EMBL/GenBank/DDBJ whole genome shotgun (WGS) entry which is preliminary data.</text>
</comment>
<dbReference type="InterPro" id="IPR011006">
    <property type="entry name" value="CheY-like_superfamily"/>
</dbReference>
<gene>
    <name evidence="4" type="ORF">Poly59_35340</name>
</gene>
<evidence type="ECO:0000259" key="3">
    <source>
        <dbReference type="PROSITE" id="PS50110"/>
    </source>
</evidence>
<dbReference type="Gene3D" id="3.40.50.2300">
    <property type="match status" value="1"/>
</dbReference>
<dbReference type="Pfam" id="PF00072">
    <property type="entry name" value="Response_reg"/>
    <property type="match status" value="1"/>
</dbReference>
<evidence type="ECO:0000313" key="5">
    <source>
        <dbReference type="Proteomes" id="UP000317977"/>
    </source>
</evidence>
<keyword evidence="5" id="KW-1185">Reference proteome</keyword>
<dbReference type="PANTHER" id="PTHR44591">
    <property type="entry name" value="STRESS RESPONSE REGULATOR PROTEIN 1"/>
    <property type="match status" value="1"/>
</dbReference>
<dbReference type="SUPFAM" id="SSF52172">
    <property type="entry name" value="CheY-like"/>
    <property type="match status" value="1"/>
</dbReference>
<organism evidence="4 5">
    <name type="scientific">Rubripirellula reticaptiva</name>
    <dbReference type="NCBI Taxonomy" id="2528013"/>
    <lineage>
        <taxon>Bacteria</taxon>
        <taxon>Pseudomonadati</taxon>
        <taxon>Planctomycetota</taxon>
        <taxon>Planctomycetia</taxon>
        <taxon>Pirellulales</taxon>
        <taxon>Pirellulaceae</taxon>
        <taxon>Rubripirellula</taxon>
    </lineage>
</organism>
<proteinExistence type="predicted"/>
<dbReference type="OrthoDB" id="9813953at2"/>
<evidence type="ECO:0000256" key="1">
    <source>
        <dbReference type="ARBA" id="ARBA00022553"/>
    </source>
</evidence>
<dbReference type="SMART" id="SM00448">
    <property type="entry name" value="REC"/>
    <property type="match status" value="1"/>
</dbReference>
<evidence type="ECO:0000256" key="2">
    <source>
        <dbReference type="PROSITE-ProRule" id="PRU00169"/>
    </source>
</evidence>
<dbReference type="PROSITE" id="PS50110">
    <property type="entry name" value="RESPONSE_REGULATORY"/>
    <property type="match status" value="1"/>
</dbReference>
<dbReference type="InterPro" id="IPR001789">
    <property type="entry name" value="Sig_transdc_resp-reg_receiver"/>
</dbReference>
<protein>
    <recommendedName>
        <fullName evidence="3">Response regulatory domain-containing protein</fullName>
    </recommendedName>
</protein>
<accession>A0A5C6EV48</accession>
<keyword evidence="1 2" id="KW-0597">Phosphoprotein</keyword>
<dbReference type="Proteomes" id="UP000317977">
    <property type="component" value="Unassembled WGS sequence"/>
</dbReference>